<dbReference type="Gene3D" id="1.10.10.10">
    <property type="entry name" value="Winged helix-like DNA-binding domain superfamily/Winged helix DNA-binding domain"/>
    <property type="match status" value="1"/>
</dbReference>
<protein>
    <submittedName>
        <fullName evidence="5">FadR family transcriptional regulator</fullName>
    </submittedName>
</protein>
<dbReference type="Proteomes" id="UP000309170">
    <property type="component" value="Unassembled WGS sequence"/>
</dbReference>
<dbReference type="SUPFAM" id="SSF46785">
    <property type="entry name" value="Winged helix' DNA-binding domain"/>
    <property type="match status" value="1"/>
</dbReference>
<sequence>MKPIEDKERYTLSKIVRDNLREYIMSNNLSTGDKLPSERELASMLDVSRVIIREALHSLEASGILTIKHGEGAFVNADDSSTIFNNLLFFWQMKDKKIEELFELRLILEKTAIEHLIAKTNRDHLVELENNIKLMSETEDLEKFKEYDIEFHRGLISATKNELFTQLVDIIVQYFSNVSPSNLTQHEKDQTIQEHIQIIEALKDKDEQLALKLLDVHLQRSKTLIPLMVKKLDSS</sequence>
<evidence type="ECO:0000259" key="4">
    <source>
        <dbReference type="PROSITE" id="PS50949"/>
    </source>
</evidence>
<evidence type="ECO:0000256" key="3">
    <source>
        <dbReference type="ARBA" id="ARBA00023163"/>
    </source>
</evidence>
<dbReference type="InterPro" id="IPR000524">
    <property type="entry name" value="Tscrpt_reg_HTH_GntR"/>
</dbReference>
<comment type="caution">
    <text evidence="5">The sequence shown here is derived from an EMBL/GenBank/DDBJ whole genome shotgun (WGS) entry which is preliminary data.</text>
</comment>
<dbReference type="InterPro" id="IPR036390">
    <property type="entry name" value="WH_DNA-bd_sf"/>
</dbReference>
<proteinExistence type="predicted"/>
<dbReference type="InterPro" id="IPR008920">
    <property type="entry name" value="TF_FadR/GntR_C"/>
</dbReference>
<dbReference type="PROSITE" id="PS50949">
    <property type="entry name" value="HTH_GNTR"/>
    <property type="match status" value="1"/>
</dbReference>
<dbReference type="SMART" id="SM00345">
    <property type="entry name" value="HTH_GNTR"/>
    <property type="match status" value="1"/>
</dbReference>
<dbReference type="InterPro" id="IPR036388">
    <property type="entry name" value="WH-like_DNA-bd_sf"/>
</dbReference>
<keyword evidence="1" id="KW-0805">Transcription regulation</keyword>
<evidence type="ECO:0000256" key="1">
    <source>
        <dbReference type="ARBA" id="ARBA00023015"/>
    </source>
</evidence>
<gene>
    <name evidence="5" type="ORF">FC678_23195</name>
</gene>
<dbReference type="SMART" id="SM00895">
    <property type="entry name" value="FCD"/>
    <property type="match status" value="1"/>
</dbReference>
<dbReference type="Pfam" id="PF00392">
    <property type="entry name" value="GntR"/>
    <property type="match status" value="1"/>
</dbReference>
<dbReference type="PANTHER" id="PTHR43537:SF5">
    <property type="entry name" value="UXU OPERON TRANSCRIPTIONAL REGULATOR"/>
    <property type="match status" value="1"/>
</dbReference>
<dbReference type="AlphaFoldDB" id="A0A9X8ZD20"/>
<feature type="domain" description="HTH gntR-type" evidence="4">
    <location>
        <begin position="10"/>
        <end position="78"/>
    </location>
</feature>
<dbReference type="Gene3D" id="1.20.120.530">
    <property type="entry name" value="GntR ligand-binding domain-like"/>
    <property type="match status" value="1"/>
</dbReference>
<keyword evidence="2" id="KW-0238">DNA-binding</keyword>
<organism evidence="5 6">
    <name type="scientific">Peribacillus simplex</name>
    <dbReference type="NCBI Taxonomy" id="1478"/>
    <lineage>
        <taxon>Bacteria</taxon>
        <taxon>Bacillati</taxon>
        <taxon>Bacillota</taxon>
        <taxon>Bacilli</taxon>
        <taxon>Bacillales</taxon>
        <taxon>Bacillaceae</taxon>
        <taxon>Peribacillus</taxon>
    </lineage>
</organism>
<accession>A0A9X8ZD20</accession>
<reference evidence="5 6" key="1">
    <citation type="journal article" date="2019" name="Environ. Microbiol.">
        <title>An active ?-lactamase is a part of an orchestrated cell wall stress resistance network of Bacillus subtilis and related rhizosphere species.</title>
        <authorList>
            <person name="Bucher T."/>
            <person name="Keren-Paz A."/>
            <person name="Hausser J."/>
            <person name="Olender T."/>
            <person name="Cytryn E."/>
            <person name="Kolodkin-Gal I."/>
        </authorList>
    </citation>
    <scope>NUCLEOTIDE SEQUENCE [LARGE SCALE GENOMIC DNA]</scope>
    <source>
        <strain evidence="5 6">I4</strain>
    </source>
</reference>
<dbReference type="EMBL" id="SZNT01000520">
    <property type="protein sequence ID" value="TKH06907.1"/>
    <property type="molecule type" value="Genomic_DNA"/>
</dbReference>
<dbReference type="CDD" id="cd07377">
    <property type="entry name" value="WHTH_GntR"/>
    <property type="match status" value="1"/>
</dbReference>
<dbReference type="GO" id="GO:0003677">
    <property type="term" value="F:DNA binding"/>
    <property type="evidence" value="ECO:0007669"/>
    <property type="project" value="UniProtKB-KW"/>
</dbReference>
<evidence type="ECO:0000313" key="6">
    <source>
        <dbReference type="Proteomes" id="UP000309170"/>
    </source>
</evidence>
<dbReference type="PRINTS" id="PR00035">
    <property type="entry name" value="HTHGNTR"/>
</dbReference>
<dbReference type="RefSeq" id="WP_137024553.1">
    <property type="nucleotide sequence ID" value="NZ_SZNT01000520.1"/>
</dbReference>
<evidence type="ECO:0000256" key="2">
    <source>
        <dbReference type="ARBA" id="ARBA00023125"/>
    </source>
</evidence>
<evidence type="ECO:0000313" key="5">
    <source>
        <dbReference type="EMBL" id="TKH06907.1"/>
    </source>
</evidence>
<dbReference type="SUPFAM" id="SSF48008">
    <property type="entry name" value="GntR ligand-binding domain-like"/>
    <property type="match status" value="1"/>
</dbReference>
<dbReference type="PANTHER" id="PTHR43537">
    <property type="entry name" value="TRANSCRIPTIONAL REGULATOR, GNTR FAMILY"/>
    <property type="match status" value="1"/>
</dbReference>
<dbReference type="InterPro" id="IPR011711">
    <property type="entry name" value="GntR_C"/>
</dbReference>
<dbReference type="Pfam" id="PF07729">
    <property type="entry name" value="FCD"/>
    <property type="match status" value="1"/>
</dbReference>
<name>A0A9X8ZD20_9BACI</name>
<dbReference type="GO" id="GO:0003700">
    <property type="term" value="F:DNA-binding transcription factor activity"/>
    <property type="evidence" value="ECO:0007669"/>
    <property type="project" value="InterPro"/>
</dbReference>
<keyword evidence="3" id="KW-0804">Transcription</keyword>